<sequence length="276" mass="32583">MQFDFTLDIYKKILLCFKTKGYEFQTFSEYLTKPKEKVILLRNDVDRMPENALILASIQKSFEIMGSYYFRTVETSMNEDIIKEIAGMGHEIGYHYENLDTVAKGFRSVKNKNHLLDMGILDFQTQLKRLRELAPIETICMHGSPISKFNNKDLWKKFDYTDFGIIGESYIDIDFNEVLYLTDTGRRWDGFNVSVRDKINGQQMIWEKNGMVFKTSFDIINAIDNDLLPSKIMMTFHPQRWNQLNSIWCKELILQNIKNPVKKLLIHFRDLNWLIA</sequence>
<organism evidence="1 2">
    <name type="scientific">Ancylomarina longa</name>
    <dbReference type="NCBI Taxonomy" id="2487017"/>
    <lineage>
        <taxon>Bacteria</taxon>
        <taxon>Pseudomonadati</taxon>
        <taxon>Bacteroidota</taxon>
        <taxon>Bacteroidia</taxon>
        <taxon>Marinilabiliales</taxon>
        <taxon>Marinifilaceae</taxon>
        <taxon>Ancylomarina</taxon>
    </lineage>
</organism>
<proteinExistence type="predicted"/>
<evidence type="ECO:0000313" key="1">
    <source>
        <dbReference type="EMBL" id="RUT79876.1"/>
    </source>
</evidence>
<name>A0A434AZA9_9BACT</name>
<accession>A0A434AZA9</accession>
<reference evidence="1 2" key="1">
    <citation type="submission" date="2018-11" db="EMBL/GenBank/DDBJ databases">
        <title>Parancylomarina longa gen. nov., sp. nov., isolated from sediments of southern Okinawa.</title>
        <authorList>
            <person name="Fu T."/>
        </authorList>
    </citation>
    <scope>NUCLEOTIDE SEQUENCE [LARGE SCALE GENOMIC DNA]</scope>
    <source>
        <strain evidence="1 2">T3-2 S1-C</strain>
    </source>
</reference>
<comment type="caution">
    <text evidence="1">The sequence shown here is derived from an EMBL/GenBank/DDBJ whole genome shotgun (WGS) entry which is preliminary data.</text>
</comment>
<dbReference type="Proteomes" id="UP000282985">
    <property type="component" value="Unassembled WGS sequence"/>
</dbReference>
<dbReference type="OrthoDB" id="1016932at2"/>
<evidence type="ECO:0000313" key="2">
    <source>
        <dbReference type="Proteomes" id="UP000282985"/>
    </source>
</evidence>
<gene>
    <name evidence="1" type="ORF">DLK05_00535</name>
</gene>
<dbReference type="EMBL" id="RJJX01000001">
    <property type="protein sequence ID" value="RUT79876.1"/>
    <property type="molecule type" value="Genomic_DNA"/>
</dbReference>
<keyword evidence="2" id="KW-1185">Reference proteome</keyword>
<dbReference type="RefSeq" id="WP_127342015.1">
    <property type="nucleotide sequence ID" value="NZ_RJJX01000001.1"/>
</dbReference>
<protein>
    <recommendedName>
        <fullName evidence="3">Polysaccharide deacetylase</fullName>
    </recommendedName>
</protein>
<evidence type="ECO:0008006" key="3">
    <source>
        <dbReference type="Google" id="ProtNLM"/>
    </source>
</evidence>
<dbReference type="AlphaFoldDB" id="A0A434AZA9"/>